<dbReference type="AlphaFoldDB" id="A0A6G9GVD3"/>
<dbReference type="InterPro" id="IPR011964">
    <property type="entry name" value="YVTN_b-propeller_repeat"/>
</dbReference>
<dbReference type="NCBIfam" id="TIGR02276">
    <property type="entry name" value="beta_rpt_yvtn"/>
    <property type="match status" value="1"/>
</dbReference>
<dbReference type="KEGG" id="slia:HA039_07810"/>
<dbReference type="InterPro" id="IPR017850">
    <property type="entry name" value="Alkaline_phosphatase_core_sf"/>
</dbReference>
<feature type="signal peptide" evidence="2">
    <location>
        <begin position="1"/>
        <end position="45"/>
    </location>
</feature>
<dbReference type="PANTHER" id="PTHR47197:SF3">
    <property type="entry name" value="DIHYDRO-HEME D1 DEHYDROGENASE"/>
    <property type="match status" value="1"/>
</dbReference>
<reference evidence="3 4" key="1">
    <citation type="submission" date="2020-03" db="EMBL/GenBank/DDBJ databases">
        <title>A novel species.</title>
        <authorList>
            <person name="Gao J."/>
        </authorList>
    </citation>
    <scope>NUCLEOTIDE SEQUENCE [LARGE SCALE GENOMIC DNA]</scope>
    <source>
        <strain evidence="3 4">QMT-12</strain>
    </source>
</reference>
<dbReference type="EMBL" id="CP050177">
    <property type="protein sequence ID" value="QIQ02218.1"/>
    <property type="molecule type" value="Genomic_DNA"/>
</dbReference>
<gene>
    <name evidence="3" type="ORF">HA039_07810</name>
</gene>
<dbReference type="PANTHER" id="PTHR47197">
    <property type="entry name" value="PROTEIN NIRF"/>
    <property type="match status" value="1"/>
</dbReference>
<evidence type="ECO:0000313" key="3">
    <source>
        <dbReference type="EMBL" id="QIQ02218.1"/>
    </source>
</evidence>
<evidence type="ECO:0000256" key="1">
    <source>
        <dbReference type="SAM" id="MobiDB-lite"/>
    </source>
</evidence>
<name>A0A6G9GVD3_9ACTN</name>
<dbReference type="InterPro" id="IPR011044">
    <property type="entry name" value="Quino_amine_DH_bsu"/>
</dbReference>
<dbReference type="RefSeq" id="WP_167025801.1">
    <property type="nucleotide sequence ID" value="NZ_CP050177.1"/>
</dbReference>
<sequence>MQVTRRRHDREGLSSFANRGLKRRVPLMTAGITVLAVAAAGTAFAQTDQFGTQRVGQTTAKGQVISSDQYLAPYGKRALVSDGKIMSSSVSPDGTHMAASVTDGGAVLNIIDLKTWKVQQVVGSGATADLRISGGDVGQEAPAYSPDGKQLWLGRTDGYTKFTVNADGSLSNPTTISIPADGTKHALVAAAVFSADSSTVYAAVNGQNRVVAINASTGAVQRSWETGNAPRGMVQVGNKLYVSNEGGRAARPGETTINSYGTQVPANPVTGATTTGTVSVIDLAKPQAAATSVEVGLHPTAVYGTKKAVFVTNTADNTVSVINPKNNKVVQTISTQPWAEATVGYEPNAVTLTDDGHLLVTLGRANAVAVYRFTSAQEPVSYVGLLPTDYFPAEVTTAGGEVVVSNTRGIDARRTTDSDQHGTHDTTSSLTHFTLPSDKAIKAQTDKVFQQNGWTKNAAQAAKAKSKAKAVPVPKKIGDPSTIKHVFLIVKENRTYDQLFGDMPQGNGDAALADFGENVTPNQHALASQFGLYDNTYDIGTNSAEGHNWLMQADNPEYTESSAGEYLRSYDTEDDALGHQKSGFLWTGAQAAGKSVRDFGEFQQFLTKPSGASWQNLYCDSKNMQATGAGTAYQLTSSSPIPSLNDVSVPGFPKFDTSIPDQYREQIWKQDFEKNGPANLNMFWLSSDHTGGPAGPAAQVADNDLAVGKMVDEISHSKYWKDSAIFVVEDDSQAGLDHVDGHRAPVQIISPYAQRGGVDSHYYSQITMIRTIEQILGMHPMNQKDTAATPMTGAFTKKPDLTPFNAVTNRTSLTDGLATAPSCGLDTPAPQDPKAETVPASKVPASMKSTASTWNTWKSHQHTTGTQATADFANPEQMNHLTYYERYNWSKPYPGEKKIYTPNTVPGAFIPSTDTDN</sequence>
<protein>
    <submittedName>
        <fullName evidence="3">Phosphoesterase</fullName>
    </submittedName>
</protein>
<evidence type="ECO:0000313" key="4">
    <source>
        <dbReference type="Proteomes" id="UP000501179"/>
    </source>
</evidence>
<dbReference type="SUPFAM" id="SSF50969">
    <property type="entry name" value="YVTN repeat-like/Quinoprotein amine dehydrogenase"/>
    <property type="match status" value="1"/>
</dbReference>
<proteinExistence type="predicted"/>
<dbReference type="Gene3D" id="3.40.720.10">
    <property type="entry name" value="Alkaline Phosphatase, subunit A"/>
    <property type="match status" value="2"/>
</dbReference>
<organism evidence="3 4">
    <name type="scientific">Streptomyces liangshanensis</name>
    <dbReference type="NCBI Taxonomy" id="2717324"/>
    <lineage>
        <taxon>Bacteria</taxon>
        <taxon>Bacillati</taxon>
        <taxon>Actinomycetota</taxon>
        <taxon>Actinomycetes</taxon>
        <taxon>Kitasatosporales</taxon>
        <taxon>Streptomycetaceae</taxon>
        <taxon>Streptomyces</taxon>
    </lineage>
</organism>
<keyword evidence="4" id="KW-1185">Reference proteome</keyword>
<evidence type="ECO:0000256" key="2">
    <source>
        <dbReference type="SAM" id="SignalP"/>
    </source>
</evidence>
<dbReference type="Proteomes" id="UP000501179">
    <property type="component" value="Chromosome"/>
</dbReference>
<feature type="chain" id="PRO_5026166723" evidence="2">
    <location>
        <begin position="46"/>
        <end position="917"/>
    </location>
</feature>
<keyword evidence="2" id="KW-0732">Signal</keyword>
<dbReference type="InterPro" id="IPR051200">
    <property type="entry name" value="Host-pathogen_enzymatic-act"/>
</dbReference>
<dbReference type="SUPFAM" id="SSF53649">
    <property type="entry name" value="Alkaline phosphatase-like"/>
    <property type="match status" value="1"/>
</dbReference>
<dbReference type="Gene3D" id="2.130.10.10">
    <property type="entry name" value="YVTN repeat-like/Quinoprotein amine dehydrogenase"/>
    <property type="match status" value="2"/>
</dbReference>
<accession>A0A6G9GVD3</accession>
<feature type="region of interest" description="Disordered" evidence="1">
    <location>
        <begin position="824"/>
        <end position="845"/>
    </location>
</feature>
<dbReference type="InterPro" id="IPR015943">
    <property type="entry name" value="WD40/YVTN_repeat-like_dom_sf"/>
</dbReference>